<feature type="signal peptide" evidence="2">
    <location>
        <begin position="1"/>
        <end position="45"/>
    </location>
</feature>
<reference evidence="6" key="1">
    <citation type="submission" date="2016-09" db="EMBL/GenBank/DDBJ databases">
        <authorList>
            <person name="Gulvik C.A."/>
        </authorList>
    </citation>
    <scope>NUCLEOTIDE SEQUENCE [LARGE SCALE GENOMIC DNA]</scope>
    <source>
        <strain evidence="6">LMG 26306</strain>
    </source>
</reference>
<dbReference type="STRING" id="903983.BCR23_01495"/>
<dbReference type="EMBL" id="MIKB01000001">
    <property type="protein sequence ID" value="OEG19388.1"/>
    <property type="molecule type" value="Genomic_DNA"/>
</dbReference>
<comment type="caution">
    <text evidence="5">The sequence shown here is derived from an EMBL/GenBank/DDBJ whole genome shotgun (WGS) entry which is preliminary data.</text>
</comment>
<dbReference type="AlphaFoldDB" id="A0A1E5H330"/>
<organism evidence="5 6">
    <name type="scientific">Enterococcus quebecensis</name>
    <dbReference type="NCBI Taxonomy" id="903983"/>
    <lineage>
        <taxon>Bacteria</taxon>
        <taxon>Bacillati</taxon>
        <taxon>Bacillota</taxon>
        <taxon>Bacilli</taxon>
        <taxon>Lactobacillales</taxon>
        <taxon>Enterococcaceae</taxon>
        <taxon>Enterococcus</taxon>
    </lineage>
</organism>
<evidence type="ECO:0000313" key="6">
    <source>
        <dbReference type="Proteomes" id="UP000094764"/>
    </source>
</evidence>
<evidence type="ECO:0000259" key="4">
    <source>
        <dbReference type="Pfam" id="PF11797"/>
    </source>
</evidence>
<keyword evidence="6" id="KW-1185">Reference proteome</keyword>
<evidence type="ECO:0000256" key="2">
    <source>
        <dbReference type="SAM" id="SignalP"/>
    </source>
</evidence>
<feature type="domain" description="WxL Interacting Protein peptidoglycan binding" evidence="3">
    <location>
        <begin position="61"/>
        <end position="173"/>
    </location>
</feature>
<evidence type="ECO:0000259" key="3">
    <source>
        <dbReference type="Pfam" id="PF06030"/>
    </source>
</evidence>
<sequence>MIRSQEVVFIKRRRNRRVKVKKTCAYLALLFFCFMLFCNPNKTFAKQDETNLIGGLSYEVLYPENQTNKNLGYFDLTMKPGQRQKVFLKLYNSIAKELTVEIRLNAAKTNNIGKVEYGANQLPKDASLTTDFTTIVNGPEKVVIPATSSKQVDLLISLPESTADSLIAGGIQMQLAVDNSENVQGKKDVVVNEFAFLIGMLLRVGDTSNIKPELKLNKTYIAFKDRKSHFFVNISNIQPVYLEGMDIDILVRKANKQKVLFEYEKKEMRMAPNSMIDFPVDLTDKGLAAGRYSAQIQISSKSGGKWSWTEDFEVNTLEAKSLNKQLENKANSKWVFQLLIVIFFVSFVVFGLSFKVIKSQGTTRKRT</sequence>
<feature type="transmembrane region" description="Helical" evidence="1">
    <location>
        <begin position="334"/>
        <end position="357"/>
    </location>
</feature>
<keyword evidence="1" id="KW-0812">Transmembrane</keyword>
<dbReference type="Pfam" id="PF11797">
    <property type="entry name" value="WxLIP_HBD"/>
    <property type="match status" value="1"/>
</dbReference>
<dbReference type="Proteomes" id="UP000094764">
    <property type="component" value="Unassembled WGS sequence"/>
</dbReference>
<proteinExistence type="predicted"/>
<keyword evidence="2" id="KW-0732">Signal</keyword>
<dbReference type="OrthoDB" id="2182465at2"/>
<evidence type="ECO:0000313" key="5">
    <source>
        <dbReference type="EMBL" id="OEG19388.1"/>
    </source>
</evidence>
<keyword evidence="1" id="KW-0472">Membrane</keyword>
<dbReference type="InterPro" id="IPR021759">
    <property type="entry name" value="WxLIP_HBD"/>
</dbReference>
<dbReference type="Pfam" id="PF06030">
    <property type="entry name" value="WxLIP_PGBD"/>
    <property type="match status" value="1"/>
</dbReference>
<gene>
    <name evidence="5" type="ORF">BCR23_01495</name>
</gene>
<accession>A0A1E5H330</accession>
<feature type="chain" id="PRO_5009178096" evidence="2">
    <location>
        <begin position="46"/>
        <end position="367"/>
    </location>
</feature>
<feature type="domain" description="WxL Interacting Protein host binding" evidence="4">
    <location>
        <begin position="190"/>
        <end position="324"/>
    </location>
</feature>
<dbReference type="InterPro" id="IPR010317">
    <property type="entry name" value="WxLIP_PGBD"/>
</dbReference>
<name>A0A1E5H330_9ENTE</name>
<protein>
    <submittedName>
        <fullName evidence="5">Uncharacterized protein</fullName>
    </submittedName>
</protein>
<evidence type="ECO:0000256" key="1">
    <source>
        <dbReference type="SAM" id="Phobius"/>
    </source>
</evidence>
<keyword evidence="1" id="KW-1133">Transmembrane helix</keyword>